<reference evidence="2 4" key="2">
    <citation type="submission" date="2017-05" db="EMBL/GenBank/DDBJ databases">
        <authorList>
            <person name="Blom J."/>
        </authorList>
    </citation>
    <scope>NUCLEOTIDE SEQUENCE [LARGE SCALE GENOMIC DNA]</scope>
    <source>
        <strain evidence="2">PD885</strain>
    </source>
</reference>
<accession>A0A1Y6GUD2</accession>
<evidence type="ECO:0000256" key="1">
    <source>
        <dbReference type="SAM" id="SignalP"/>
    </source>
</evidence>
<reference evidence="3 5" key="1">
    <citation type="submission" date="2017-05" db="EMBL/GenBank/DDBJ databases">
        <authorList>
            <person name="Song R."/>
            <person name="Chenine A.L."/>
            <person name="Ruprecht R.M."/>
        </authorList>
    </citation>
    <scope>NUCLEOTIDE SEQUENCE [LARGE SCALE GENOMIC DNA]</scope>
    <source>
        <strain evidence="3">PD5205</strain>
    </source>
</reference>
<evidence type="ECO:0000313" key="2">
    <source>
        <dbReference type="EMBL" id="SMQ97447.1"/>
    </source>
</evidence>
<keyword evidence="1" id="KW-0732">Signal</keyword>
<evidence type="ECO:0000313" key="3">
    <source>
        <dbReference type="EMBL" id="SMR05093.1"/>
    </source>
</evidence>
<dbReference type="eggNOG" id="COG3187">
    <property type="taxonomic scope" value="Bacteria"/>
</dbReference>
<dbReference type="InterPro" id="IPR053147">
    <property type="entry name" value="Hsp_HslJ-like"/>
</dbReference>
<evidence type="ECO:0000313" key="5">
    <source>
        <dbReference type="Proteomes" id="UP000195953"/>
    </source>
</evidence>
<dbReference type="Proteomes" id="UP000195953">
    <property type="component" value="Chromosome 1"/>
</dbReference>
<proteinExistence type="predicted"/>
<dbReference type="PANTHER" id="PTHR35535:SF1">
    <property type="entry name" value="HEAT SHOCK PROTEIN HSLJ"/>
    <property type="match status" value="1"/>
</dbReference>
<dbReference type="AlphaFoldDB" id="A0A1Y6GUD2"/>
<dbReference type="PROSITE" id="PS51257">
    <property type="entry name" value="PROKAR_LIPOPROTEIN"/>
    <property type="match status" value="1"/>
</dbReference>
<evidence type="ECO:0000313" key="4">
    <source>
        <dbReference type="Proteomes" id="UP000195877"/>
    </source>
</evidence>
<protein>
    <recommendedName>
        <fullName evidence="6">Lipoprotein</fullName>
    </recommendedName>
</protein>
<dbReference type="Gene3D" id="2.40.128.270">
    <property type="match status" value="1"/>
</dbReference>
<keyword evidence="4" id="KW-1185">Reference proteome</keyword>
<evidence type="ECO:0008006" key="6">
    <source>
        <dbReference type="Google" id="ProtNLM"/>
    </source>
</evidence>
<dbReference type="PANTHER" id="PTHR35535">
    <property type="entry name" value="HEAT SHOCK PROTEIN HSLJ"/>
    <property type="match status" value="1"/>
</dbReference>
<sequence>MRAVFFAPALLAAGVTACGSSAVPGSPAAESASVRAPAADNAPLRAALQAQHWQLQQASDAHGTALRSLFVDGTPPLQLDFSDLRIQVSQTCNALGAN</sequence>
<gene>
    <name evidence="3" type="ORF">PD5205_03821</name>
    <name evidence="2" type="ORF">PD885_00175</name>
</gene>
<feature type="signal peptide" evidence="1">
    <location>
        <begin position="1"/>
        <end position="22"/>
    </location>
</feature>
<dbReference type="InterPro" id="IPR038670">
    <property type="entry name" value="HslJ-like_sf"/>
</dbReference>
<dbReference type="EMBL" id="LT853885">
    <property type="protein sequence ID" value="SMR05093.1"/>
    <property type="molecule type" value="Genomic_DNA"/>
</dbReference>
<name>A0A1Y6GUD2_9XANT</name>
<dbReference type="EMBL" id="LT853882">
    <property type="protein sequence ID" value="SMQ97447.1"/>
    <property type="molecule type" value="Genomic_DNA"/>
</dbReference>
<feature type="chain" id="PRO_5030038074" description="Lipoprotein" evidence="1">
    <location>
        <begin position="23"/>
        <end position="98"/>
    </location>
</feature>
<organism evidence="3 5">
    <name type="scientific">Xanthomonas fragariae</name>
    <dbReference type="NCBI Taxonomy" id="48664"/>
    <lineage>
        <taxon>Bacteria</taxon>
        <taxon>Pseudomonadati</taxon>
        <taxon>Pseudomonadota</taxon>
        <taxon>Gammaproteobacteria</taxon>
        <taxon>Lysobacterales</taxon>
        <taxon>Lysobacteraceae</taxon>
        <taxon>Xanthomonas</taxon>
    </lineage>
</organism>
<dbReference type="Proteomes" id="UP000195877">
    <property type="component" value="Chromosome 1"/>
</dbReference>